<dbReference type="InterPro" id="IPR038718">
    <property type="entry name" value="SNF2-like_sf"/>
</dbReference>
<dbReference type="AlphaFoldDB" id="A0A6C0AXD1"/>
<protein>
    <recommendedName>
        <fullName evidence="1">Helicase ATP-binding domain-containing protein</fullName>
    </recommendedName>
</protein>
<dbReference type="PROSITE" id="PS51192">
    <property type="entry name" value="HELICASE_ATP_BIND_1"/>
    <property type="match status" value="1"/>
</dbReference>
<dbReference type="InterPro" id="IPR050742">
    <property type="entry name" value="Helicase_Restrict-Modif_Enz"/>
</dbReference>
<dbReference type="InterPro" id="IPR014001">
    <property type="entry name" value="Helicase_ATP-bd"/>
</dbReference>
<dbReference type="InterPro" id="IPR001650">
    <property type="entry name" value="Helicase_C-like"/>
</dbReference>
<proteinExistence type="predicted"/>
<dbReference type="Gene3D" id="3.40.50.300">
    <property type="entry name" value="P-loop containing nucleotide triphosphate hydrolases"/>
    <property type="match status" value="1"/>
</dbReference>
<dbReference type="GO" id="GO:0005829">
    <property type="term" value="C:cytosol"/>
    <property type="evidence" value="ECO:0007669"/>
    <property type="project" value="TreeGrafter"/>
</dbReference>
<dbReference type="Pfam" id="PF00271">
    <property type="entry name" value="Helicase_C"/>
    <property type="match status" value="1"/>
</dbReference>
<dbReference type="PANTHER" id="PTHR47396">
    <property type="entry name" value="TYPE I RESTRICTION ENZYME ECOKI R PROTEIN"/>
    <property type="match status" value="1"/>
</dbReference>
<dbReference type="EMBL" id="MN738770">
    <property type="protein sequence ID" value="QHS83915.1"/>
    <property type="molecule type" value="Genomic_DNA"/>
</dbReference>
<dbReference type="InterPro" id="IPR027417">
    <property type="entry name" value="P-loop_NTPase"/>
</dbReference>
<dbReference type="GO" id="GO:0005524">
    <property type="term" value="F:ATP binding"/>
    <property type="evidence" value="ECO:0007669"/>
    <property type="project" value="InterPro"/>
</dbReference>
<evidence type="ECO:0000259" key="1">
    <source>
        <dbReference type="PROSITE" id="PS51192"/>
    </source>
</evidence>
<dbReference type="Pfam" id="PF00176">
    <property type="entry name" value="SNF2-rel_dom"/>
    <property type="match status" value="1"/>
</dbReference>
<feature type="domain" description="Helicase ATP-binding" evidence="1">
    <location>
        <begin position="201"/>
        <end position="271"/>
    </location>
</feature>
<sequence>MSIELSPEILNSVSLYPNIDDNKFNLKISNKEEFSKTKKGEAKFDNIEEYSNNMACEFTELLPHQVFVKNFLSIFTPYNSLLLFHGLGTGKTCSSIGISETMRVYLKNLGIVKKILIVATPNIQDNFKKQLFDENKLKETNGVWNLKSCVGNNLLNEIKVNKYSSKKTIIAQINKIIEDGYEFIGYTKLSHLIEQKKAEKKLNSYFDNRLIIIDEVHNIRVSEDSESKKIASNLFYLVKNISTLKLLLLSATPMFNSYKEIIWITNLMNLNDGRPIIEEKEIFDKEGDFLIDENGEEVGKKKFIRKITGYVSFVRGENPFTFPYRIFPYQFDNNRSFLNESIVYPRIQFNNDSIIQHLEHVDVYNIGVGSYQKIIYEKIISGLLNKNKDDEEGNKVEKLGYNKMQVPLEALNIVFPIQDIEEEIEDETINSFVGKDGLSKIVKNVDKFPYVYEDKYLNETNKKSIFAPDNIQQYSEKINSIVESILNNEGITLVYSQYLYGGLLPLALALEEVGFKRFTKKTTLLSSDYISKHRIIPKKTINGKQLTYAMITGATTSISSQNSIEIKNTASEENKDGDIIKVVLISRAGSEGIDLKNIRSIHIMEPWYNMNRIEQIIGRGVRNCSHRLLPYKKRNVLIYLYGTSYENKSNELVEGIDLYLYRISEIKAIKIGAVTRILKETAVDCLLSSEYNDLSIDKLDTKTEQLFANQKQISIDIGDKPFSAICDYMESCSYNCISLNDSDNDITNINFDDDDDSANKDTLDEFHVLNNINQLVFNIKILFKEKHFYYYEEIINKLTHFNKYPESDIKAALNILTSNHNEELLDMFERVGYITNHGDIYFFQPKEITSKNISLLERSTPVDYKYSKLELTKEISESPEPQVENDIPKLDTVFDQDIEEKKEIKQDTDILAEFSNLVEIFKKSRPYTVIYEIIKKSTITNKTVFFNFLDNIVCNIIVFDQLSFDKRFNILQLIDNDEIDAKLSVIKNYIYQYIFEYDDEKYLLFAKEEELLLLEKNKDKWVEASSFMKKETKDTIKSKYNIDISGHGDSLGVGIYKIKSKKEEFIFKIKDTHKTRATGVVCNVMYKNDLVELVSSIFNEYTFIKEMRDSQTIHICLLVQILFRFYHHINKDNKVWFLSPTLTNIYKKYIHTIKL</sequence>
<accession>A0A6C0AXD1</accession>
<dbReference type="SUPFAM" id="SSF52540">
    <property type="entry name" value="P-loop containing nucleoside triphosphate hydrolases"/>
    <property type="match status" value="2"/>
</dbReference>
<dbReference type="SMART" id="SM00487">
    <property type="entry name" value="DEXDc"/>
    <property type="match status" value="1"/>
</dbReference>
<reference evidence="2" key="1">
    <citation type="journal article" date="2020" name="Nature">
        <title>Giant virus diversity and host interactions through global metagenomics.</title>
        <authorList>
            <person name="Schulz F."/>
            <person name="Roux S."/>
            <person name="Paez-Espino D."/>
            <person name="Jungbluth S."/>
            <person name="Walsh D.A."/>
            <person name="Denef V.J."/>
            <person name="McMahon K.D."/>
            <person name="Konstantinidis K.T."/>
            <person name="Eloe-Fadrosh E.A."/>
            <person name="Kyrpides N.C."/>
            <person name="Woyke T."/>
        </authorList>
    </citation>
    <scope>NUCLEOTIDE SEQUENCE</scope>
    <source>
        <strain evidence="2">GVMAG-S-ERX555965-48</strain>
    </source>
</reference>
<dbReference type="PANTHER" id="PTHR47396:SF1">
    <property type="entry name" value="ATP-DEPENDENT HELICASE IRC3-RELATED"/>
    <property type="match status" value="1"/>
</dbReference>
<dbReference type="InterPro" id="IPR000330">
    <property type="entry name" value="SNF2_N"/>
</dbReference>
<organism evidence="2">
    <name type="scientific">viral metagenome</name>
    <dbReference type="NCBI Taxonomy" id="1070528"/>
    <lineage>
        <taxon>unclassified sequences</taxon>
        <taxon>metagenomes</taxon>
        <taxon>organismal metagenomes</taxon>
    </lineage>
</organism>
<name>A0A6C0AXD1_9ZZZZ</name>
<evidence type="ECO:0000313" key="2">
    <source>
        <dbReference type="EMBL" id="QHS83915.1"/>
    </source>
</evidence>
<dbReference type="Gene3D" id="3.40.50.10810">
    <property type="entry name" value="Tandem AAA-ATPase domain"/>
    <property type="match status" value="1"/>
</dbReference>